<dbReference type="Gene3D" id="2.60.40.790">
    <property type="match status" value="1"/>
</dbReference>
<sequence length="158" mass="18387">MFPWNKQNPFNQQKLPDFFSKMNPNQVENYVQQVMGQVFGQDQPSGGFPYQFGQFGQQGEEKKAPQTEDWFEATDRLYFKIPVPRKTAKDVLIQHNSHQLTLVNFPGKGEKQTFQMPHAVRRKGTKASYQDEVLELVFIKMEDSNVTEITIPDHDFKS</sequence>
<accession>A0A7X2S1E6</accession>
<reference evidence="1 2" key="1">
    <citation type="journal article" date="2017" name="Int. J. Syst. Evol. Microbiol.">
        <title>Bacillus mangrovi sp. nov., isolated from a sediment sample from a mangrove forest.</title>
        <authorList>
            <person name="Gupta V."/>
            <person name="Singh P.K."/>
            <person name="Korpole S."/>
            <person name="Tanuku N.R.S."/>
            <person name="Pinnaka A.K."/>
        </authorList>
    </citation>
    <scope>NUCLEOTIDE SEQUENCE [LARGE SCALE GENOMIC DNA]</scope>
    <source>
        <strain evidence="1 2">KCTC 33872</strain>
    </source>
</reference>
<keyword evidence="2" id="KW-1185">Reference proteome</keyword>
<name>A0A7X2S1E6_9BACI</name>
<dbReference type="EMBL" id="WMIB01000001">
    <property type="protein sequence ID" value="MTH51994.1"/>
    <property type="molecule type" value="Genomic_DNA"/>
</dbReference>
<proteinExistence type="predicted"/>
<protein>
    <submittedName>
        <fullName evidence="1">Uncharacterized protein</fullName>
    </submittedName>
</protein>
<dbReference type="SUPFAM" id="SSF49764">
    <property type="entry name" value="HSP20-like chaperones"/>
    <property type="match status" value="1"/>
</dbReference>
<dbReference type="AlphaFoldDB" id="A0A7X2S1E6"/>
<dbReference type="Proteomes" id="UP000434639">
    <property type="component" value="Unassembled WGS sequence"/>
</dbReference>
<evidence type="ECO:0000313" key="1">
    <source>
        <dbReference type="EMBL" id="MTH51994.1"/>
    </source>
</evidence>
<organism evidence="1 2">
    <name type="scientific">Metabacillus mangrovi</name>
    <dbReference type="NCBI Taxonomy" id="1491830"/>
    <lineage>
        <taxon>Bacteria</taxon>
        <taxon>Bacillati</taxon>
        <taxon>Bacillota</taxon>
        <taxon>Bacilli</taxon>
        <taxon>Bacillales</taxon>
        <taxon>Bacillaceae</taxon>
        <taxon>Metabacillus</taxon>
    </lineage>
</organism>
<dbReference type="InterPro" id="IPR008978">
    <property type="entry name" value="HSP20-like_chaperone"/>
</dbReference>
<dbReference type="CDD" id="cd00298">
    <property type="entry name" value="ACD_sHsps_p23-like"/>
    <property type="match status" value="1"/>
</dbReference>
<comment type="caution">
    <text evidence="1">The sequence shown here is derived from an EMBL/GenBank/DDBJ whole genome shotgun (WGS) entry which is preliminary data.</text>
</comment>
<dbReference type="RefSeq" id="WP_155110543.1">
    <property type="nucleotide sequence ID" value="NZ_WMIB01000001.1"/>
</dbReference>
<gene>
    <name evidence="1" type="ORF">GKZ89_01140</name>
</gene>
<dbReference type="OrthoDB" id="2905328at2"/>
<evidence type="ECO:0000313" key="2">
    <source>
        <dbReference type="Proteomes" id="UP000434639"/>
    </source>
</evidence>